<evidence type="ECO:0000313" key="1">
    <source>
        <dbReference type="EMBL" id="MBC5843270.1"/>
    </source>
</evidence>
<comment type="caution">
    <text evidence="1">The sequence shown here is derived from an EMBL/GenBank/DDBJ whole genome shotgun (WGS) entry which is preliminary data.</text>
</comment>
<organism evidence="1 2">
    <name type="scientific">Flavobacterium muglaense</name>
    <dbReference type="NCBI Taxonomy" id="2764716"/>
    <lineage>
        <taxon>Bacteria</taxon>
        <taxon>Pseudomonadati</taxon>
        <taxon>Bacteroidota</taxon>
        <taxon>Flavobacteriia</taxon>
        <taxon>Flavobacteriales</taxon>
        <taxon>Flavobacteriaceae</taxon>
        <taxon>Flavobacterium</taxon>
    </lineage>
</organism>
<dbReference type="AlphaFoldDB" id="A0A923MY55"/>
<gene>
    <name evidence="1" type="ORF">H8R25_02305</name>
</gene>
<sequence>MANERIFINDVEFELTNNSTDFARTLQVNDLISLQSRQTSYTKNIHIPKTPNNLQALGFIGEFNSTGYALPSRKLEVTYIVGNDYMIYKGWGVIEETTDEYISINVYDGLIDLYKSIENVTLSELDVDALEHPKTLTNVINSITNIATSPYTYIVADYGGKARFTFVTGGTSGTSVNMDYLVPSVKVSYLVDKIFDYADATYSGSTFLTTEYEELYISYSNGYPVDAEPIIFYSNTSFQQGTNLGNSSYSAFVVKHNSAAPYSGSFSTDEVYLIPTTGVYQFVDDGVGTGKWDKGIYGQTAFGIRNAMVVEVIVNNGTAYDIKTKPILTLNSNDTIKIIARTSGGYKLNNITFKLNLKYYLIGGNEVNFKNSLKEFQVKDFLNEIIYRYGLTIYKDKYTNHYTFKTFDEIINYDSNNLIDLSNSFVKKINEKYKYGSYAQNNIIKYKYNVDGSSYEDKTITINNVNLEETKIVLTSKMYAKEEFQSKELGYYSNQYLLWTKDLSDGVTTYRSLTNHFHFISLSRLDLNTFIGSELTGDKILINPFYLSKDVYLQPYVKFEGILNDFKLITAEMYFDISQINNFDFSKLYYFKQLGGYYIVNKIQDYQLGKTCKVELIKANY</sequence>
<reference evidence="1 2" key="1">
    <citation type="submission" date="2020-08" db="EMBL/GenBank/DDBJ databases">
        <title>Description of novel Flavobacterium F-392 isolate.</title>
        <authorList>
            <person name="Saticioglu I.B."/>
            <person name="Duman M."/>
            <person name="Altun S."/>
        </authorList>
    </citation>
    <scope>NUCLEOTIDE SEQUENCE [LARGE SCALE GENOMIC DNA]</scope>
    <source>
        <strain evidence="1 2">F-392</strain>
    </source>
</reference>
<name>A0A923MY55_9FLAO</name>
<keyword evidence="2" id="KW-1185">Reference proteome</keyword>
<dbReference type="Proteomes" id="UP000641454">
    <property type="component" value="Unassembled WGS sequence"/>
</dbReference>
<accession>A0A923MY55</accession>
<dbReference type="RefSeq" id="WP_187016966.1">
    <property type="nucleotide sequence ID" value="NZ_JACRUK010000003.1"/>
</dbReference>
<proteinExistence type="predicted"/>
<evidence type="ECO:0000313" key="2">
    <source>
        <dbReference type="Proteomes" id="UP000641454"/>
    </source>
</evidence>
<dbReference type="EMBL" id="JACRUL010000003">
    <property type="protein sequence ID" value="MBC5843270.1"/>
    <property type="molecule type" value="Genomic_DNA"/>
</dbReference>
<protein>
    <submittedName>
        <fullName evidence="1">Uncharacterized protein</fullName>
    </submittedName>
</protein>